<organism evidence="1 2">
    <name type="scientific">Arctium lappa</name>
    <name type="common">Greater burdock</name>
    <name type="synonym">Lappa major</name>
    <dbReference type="NCBI Taxonomy" id="4217"/>
    <lineage>
        <taxon>Eukaryota</taxon>
        <taxon>Viridiplantae</taxon>
        <taxon>Streptophyta</taxon>
        <taxon>Embryophyta</taxon>
        <taxon>Tracheophyta</taxon>
        <taxon>Spermatophyta</taxon>
        <taxon>Magnoliopsida</taxon>
        <taxon>eudicotyledons</taxon>
        <taxon>Gunneridae</taxon>
        <taxon>Pentapetalae</taxon>
        <taxon>asterids</taxon>
        <taxon>campanulids</taxon>
        <taxon>Asterales</taxon>
        <taxon>Asteraceae</taxon>
        <taxon>Carduoideae</taxon>
        <taxon>Cardueae</taxon>
        <taxon>Arctiinae</taxon>
        <taxon>Arctium</taxon>
    </lineage>
</organism>
<evidence type="ECO:0000313" key="1">
    <source>
        <dbReference type="EMBL" id="KAI3771887.1"/>
    </source>
</evidence>
<reference evidence="2" key="1">
    <citation type="journal article" date="2022" name="Mol. Ecol. Resour.">
        <title>The genomes of chicory, endive, great burdock and yacon provide insights into Asteraceae palaeo-polyploidization history and plant inulin production.</title>
        <authorList>
            <person name="Fan W."/>
            <person name="Wang S."/>
            <person name="Wang H."/>
            <person name="Wang A."/>
            <person name="Jiang F."/>
            <person name="Liu H."/>
            <person name="Zhao H."/>
            <person name="Xu D."/>
            <person name="Zhang Y."/>
        </authorList>
    </citation>
    <scope>NUCLEOTIDE SEQUENCE [LARGE SCALE GENOMIC DNA]</scope>
    <source>
        <strain evidence="2">cv. Niubang</strain>
    </source>
</reference>
<dbReference type="Proteomes" id="UP001055879">
    <property type="component" value="Linkage Group LG01"/>
</dbReference>
<dbReference type="EMBL" id="CM042047">
    <property type="protein sequence ID" value="KAI3771887.1"/>
    <property type="molecule type" value="Genomic_DNA"/>
</dbReference>
<evidence type="ECO:0000313" key="2">
    <source>
        <dbReference type="Proteomes" id="UP001055879"/>
    </source>
</evidence>
<reference evidence="1 2" key="2">
    <citation type="journal article" date="2022" name="Mol. Ecol. Resour.">
        <title>The genomes of chicory, endive, great burdock and yacon provide insights into Asteraceae paleo-polyploidization history and plant inulin production.</title>
        <authorList>
            <person name="Fan W."/>
            <person name="Wang S."/>
            <person name="Wang H."/>
            <person name="Wang A."/>
            <person name="Jiang F."/>
            <person name="Liu H."/>
            <person name="Zhao H."/>
            <person name="Xu D."/>
            <person name="Zhang Y."/>
        </authorList>
    </citation>
    <scope>NUCLEOTIDE SEQUENCE [LARGE SCALE GENOMIC DNA]</scope>
    <source>
        <strain evidence="2">cv. Niubang</strain>
    </source>
</reference>
<keyword evidence="2" id="KW-1185">Reference proteome</keyword>
<comment type="caution">
    <text evidence="1">The sequence shown here is derived from an EMBL/GenBank/DDBJ whole genome shotgun (WGS) entry which is preliminary data.</text>
</comment>
<gene>
    <name evidence="1" type="ORF">L6452_03058</name>
</gene>
<accession>A0ACB9FL44</accession>
<sequence>MTLNLSSRFQIPPLISRTCSLSKQRRLLYLQIVLSSFWSISPFLAIVALVSPINLADHTEVRIPALIYHQSDSLLSWEFELNMTAFLVTILTYITPEDLENQRPLASPLFSDKPYCSSEHSYLNYLHF</sequence>
<protein>
    <submittedName>
        <fullName evidence="1">Uncharacterized protein</fullName>
    </submittedName>
</protein>
<proteinExistence type="predicted"/>
<name>A0ACB9FL44_ARCLA</name>